<gene>
    <name evidence="3" type="ORF">OKIOD_LOCUS16401</name>
</gene>
<dbReference type="Proteomes" id="UP001158576">
    <property type="component" value="Chromosome 2"/>
</dbReference>
<evidence type="ECO:0000313" key="3">
    <source>
        <dbReference type="EMBL" id="CAG5113538.1"/>
    </source>
</evidence>
<feature type="signal peptide" evidence="2">
    <location>
        <begin position="1"/>
        <end position="18"/>
    </location>
</feature>
<accession>A0ABN7T7A3</accession>
<evidence type="ECO:0000313" key="4">
    <source>
        <dbReference type="Proteomes" id="UP001158576"/>
    </source>
</evidence>
<protein>
    <submittedName>
        <fullName evidence="3">Oidioi.mRNA.OKI2018_I69.chr2.g7636.t1.cds</fullName>
    </submittedName>
</protein>
<keyword evidence="4" id="KW-1185">Reference proteome</keyword>
<dbReference type="EMBL" id="OU015567">
    <property type="protein sequence ID" value="CAG5113538.1"/>
    <property type="molecule type" value="Genomic_DNA"/>
</dbReference>
<organism evidence="3 4">
    <name type="scientific">Oikopleura dioica</name>
    <name type="common">Tunicate</name>
    <dbReference type="NCBI Taxonomy" id="34765"/>
    <lineage>
        <taxon>Eukaryota</taxon>
        <taxon>Metazoa</taxon>
        <taxon>Chordata</taxon>
        <taxon>Tunicata</taxon>
        <taxon>Appendicularia</taxon>
        <taxon>Copelata</taxon>
        <taxon>Oikopleuridae</taxon>
        <taxon>Oikopleura</taxon>
    </lineage>
</organism>
<reference evidence="3 4" key="1">
    <citation type="submission" date="2021-04" db="EMBL/GenBank/DDBJ databases">
        <authorList>
            <person name="Bliznina A."/>
        </authorList>
    </citation>
    <scope>NUCLEOTIDE SEQUENCE [LARGE SCALE GENOMIC DNA]</scope>
</reference>
<proteinExistence type="predicted"/>
<evidence type="ECO:0000256" key="1">
    <source>
        <dbReference type="SAM" id="MobiDB-lite"/>
    </source>
</evidence>
<feature type="chain" id="PRO_5046335285" evidence="2">
    <location>
        <begin position="19"/>
        <end position="94"/>
    </location>
</feature>
<name>A0ABN7T7A3_OIKDI</name>
<feature type="region of interest" description="Disordered" evidence="1">
    <location>
        <begin position="18"/>
        <end position="46"/>
    </location>
</feature>
<sequence>MRRLLLLTASVLSQLSDDEDFEGSGEASGDFITNYSENPEIRSDKSPSEASLFDHFVNKKFLAAVIAGSCVGKFKDKQRVRFITGIDGDDAGPV</sequence>
<evidence type="ECO:0000256" key="2">
    <source>
        <dbReference type="SAM" id="SignalP"/>
    </source>
</evidence>
<keyword evidence="2" id="KW-0732">Signal</keyword>